<sequence length="82" mass="9060">MYDHVLLAESACHYDLRTGQVSRLRLGQWYPSPFAAQQAQGALLERTPQDSVIVVRRPAGLRQVASPGRGEQLGLFAQLKNA</sequence>
<protein>
    <submittedName>
        <fullName evidence="1">Uncharacterized protein</fullName>
    </submittedName>
</protein>
<reference evidence="1" key="1">
    <citation type="submission" date="2020-06" db="EMBL/GenBank/DDBJ databases">
        <title>Legume-microbial interactions unlock mineral nutrients during tropical forest succession.</title>
        <authorList>
            <person name="Epihov D.Z."/>
        </authorList>
    </citation>
    <scope>NUCLEOTIDE SEQUENCE [LARGE SCALE GENOMIC DNA]</scope>
    <source>
        <strain evidence="1">Pan2503</strain>
    </source>
</reference>
<accession>A0A7V8NNI7</accession>
<name>A0A7V8NNI7_9BACT</name>
<gene>
    <name evidence="1" type="ORF">HRJ53_04950</name>
</gene>
<evidence type="ECO:0000313" key="2">
    <source>
        <dbReference type="Proteomes" id="UP000567293"/>
    </source>
</evidence>
<keyword evidence="2" id="KW-1185">Reference proteome</keyword>
<evidence type="ECO:0000313" key="1">
    <source>
        <dbReference type="EMBL" id="MBA0084325.1"/>
    </source>
</evidence>
<dbReference type="EMBL" id="JACDQQ010000476">
    <property type="protein sequence ID" value="MBA0084325.1"/>
    <property type="molecule type" value="Genomic_DNA"/>
</dbReference>
<proteinExistence type="predicted"/>
<dbReference type="AlphaFoldDB" id="A0A7V8NNI7"/>
<comment type="caution">
    <text evidence="1">The sequence shown here is derived from an EMBL/GenBank/DDBJ whole genome shotgun (WGS) entry which is preliminary data.</text>
</comment>
<organism evidence="1 2">
    <name type="scientific">Candidatus Acidiferrum panamense</name>
    <dbReference type="NCBI Taxonomy" id="2741543"/>
    <lineage>
        <taxon>Bacteria</taxon>
        <taxon>Pseudomonadati</taxon>
        <taxon>Acidobacteriota</taxon>
        <taxon>Terriglobia</taxon>
        <taxon>Candidatus Acidiferrales</taxon>
        <taxon>Candidatus Acidiferrum</taxon>
    </lineage>
</organism>
<dbReference type="Proteomes" id="UP000567293">
    <property type="component" value="Unassembled WGS sequence"/>
</dbReference>